<reference evidence="3 5" key="2">
    <citation type="submission" date="2018-06" db="EMBL/GenBank/DDBJ databases">
        <authorList>
            <consortium name="Pathogen Informatics"/>
            <person name="Doyle S."/>
        </authorList>
    </citation>
    <scope>NUCLEOTIDE SEQUENCE [LARGE SCALE GENOMIC DNA]</scope>
    <source>
        <strain evidence="3 5">NCTC12120</strain>
    </source>
</reference>
<name>A0A291DW92_9ENTR</name>
<dbReference type="EMBL" id="UAVU01000004">
    <property type="protein sequence ID" value="SQC90740.1"/>
    <property type="molecule type" value="Genomic_DNA"/>
</dbReference>
<dbReference type="Proteomes" id="UP000217979">
    <property type="component" value="Chromosome"/>
</dbReference>
<dbReference type="EMBL" id="CP023525">
    <property type="protein sequence ID" value="ATF92087.1"/>
    <property type="molecule type" value="Genomic_DNA"/>
</dbReference>
<reference evidence="2 4" key="1">
    <citation type="submission" date="2017-09" db="EMBL/GenBank/DDBJ databases">
        <title>FDA dAtabase for Regulatory Grade micrObial Sequences (FDA-ARGOS): Supporting development and validation of Infectious Disease Dx tests.</title>
        <authorList>
            <person name="Minogue T."/>
            <person name="Wolcott M."/>
            <person name="Wasieloski L."/>
            <person name="Aguilar W."/>
            <person name="Moore D."/>
            <person name="Tallon L."/>
            <person name="Sadzewicz L."/>
            <person name="Ott S."/>
            <person name="Zhao X."/>
            <person name="Nagaraj S."/>
            <person name="Vavikolanu K."/>
            <person name="Aluvathingal J."/>
            <person name="Nadendla S."/>
            <person name="Sichtig H."/>
        </authorList>
    </citation>
    <scope>NUCLEOTIDE SEQUENCE [LARGE SCALE GENOMIC DNA]</scope>
    <source>
        <strain evidence="2 4">FDAARGOS_392</strain>
    </source>
</reference>
<dbReference type="AlphaFoldDB" id="A0A291DW92"/>
<sequence>MKKKLLFACFAATGIFSASTALAAPTWIDDDVFSLDVKPAVVKTSTLSVNASNTLTSEGNIGPNQLLFTLNISATPETKIALGAINEYSTNKGSSIRSTGEILSNAGPANRRIGGLIPDEYKSMLTNNSDYFPTGASMVGNANVILLSGEELYAINVTTSDSYSVEDYIHPGTYTFSFVAQAYTE</sequence>
<proteinExistence type="predicted"/>
<organism evidence="2 4">
    <name type="scientific">Cedecea neteri</name>
    <dbReference type="NCBI Taxonomy" id="158822"/>
    <lineage>
        <taxon>Bacteria</taxon>
        <taxon>Pseudomonadati</taxon>
        <taxon>Pseudomonadota</taxon>
        <taxon>Gammaproteobacteria</taxon>
        <taxon>Enterobacterales</taxon>
        <taxon>Enterobacteriaceae</taxon>
        <taxon>Cedecea</taxon>
    </lineage>
</organism>
<evidence type="ECO:0000313" key="5">
    <source>
        <dbReference type="Proteomes" id="UP000251197"/>
    </source>
</evidence>
<evidence type="ECO:0000256" key="1">
    <source>
        <dbReference type="SAM" id="SignalP"/>
    </source>
</evidence>
<keyword evidence="1" id="KW-0732">Signal</keyword>
<evidence type="ECO:0000313" key="3">
    <source>
        <dbReference type="EMBL" id="SQC90740.1"/>
    </source>
</evidence>
<dbReference type="RefSeq" id="WP_061278833.1">
    <property type="nucleotide sequence ID" value="NZ_CP023525.1"/>
</dbReference>
<feature type="signal peptide" evidence="1">
    <location>
        <begin position="1"/>
        <end position="23"/>
    </location>
</feature>
<protein>
    <submittedName>
        <fullName evidence="2">Uncharacterized protein</fullName>
    </submittedName>
</protein>
<evidence type="ECO:0000313" key="4">
    <source>
        <dbReference type="Proteomes" id="UP000217979"/>
    </source>
</evidence>
<evidence type="ECO:0000313" key="2">
    <source>
        <dbReference type="EMBL" id="ATF92087.1"/>
    </source>
</evidence>
<feature type="chain" id="PRO_5036314922" evidence="1">
    <location>
        <begin position="24"/>
        <end position="185"/>
    </location>
</feature>
<dbReference type="Proteomes" id="UP000251197">
    <property type="component" value="Unassembled WGS sequence"/>
</dbReference>
<accession>A0A291DW92</accession>
<gene>
    <name evidence="2" type="ORF">CO704_08320</name>
    <name evidence="3" type="ORF">NCTC12120_03879</name>
</gene>